<dbReference type="GO" id="GO:0006508">
    <property type="term" value="P:proteolysis"/>
    <property type="evidence" value="ECO:0007669"/>
    <property type="project" value="UniProtKB-KW"/>
</dbReference>
<feature type="disulfide bond" evidence="14">
    <location>
        <begin position="481"/>
        <end position="505"/>
    </location>
</feature>
<dbReference type="InterPro" id="IPR036383">
    <property type="entry name" value="TSP1_rpt_sf"/>
</dbReference>
<keyword evidence="13" id="KW-0106">Calcium</keyword>
<evidence type="ECO:0000256" key="2">
    <source>
        <dbReference type="ARBA" id="ARBA00022525"/>
    </source>
</evidence>
<keyword evidence="4 13" id="KW-0479">Metal-binding</keyword>
<evidence type="ECO:0000256" key="15">
    <source>
        <dbReference type="PROSITE-ProRule" id="PRU00276"/>
    </source>
</evidence>
<dbReference type="FunFam" id="2.20.100.10:FF:000001">
    <property type="entry name" value="semaphorin-5A isoform X1"/>
    <property type="match status" value="1"/>
</dbReference>
<evidence type="ECO:0000256" key="12">
    <source>
        <dbReference type="PIRSR" id="PIRSR613273-1"/>
    </source>
</evidence>
<dbReference type="GeneTree" id="ENSGT00940000158379"/>
<feature type="binding site" evidence="13">
    <location>
        <position position="444"/>
    </location>
    <ligand>
        <name>Ca(2+)</name>
        <dbReference type="ChEBI" id="CHEBI:29108"/>
        <label>1</label>
    </ligand>
</feature>
<dbReference type="Proteomes" id="UP000694406">
    <property type="component" value="Unplaced"/>
</dbReference>
<dbReference type="InterPro" id="IPR050439">
    <property type="entry name" value="ADAMTS_ADAMTS-like"/>
</dbReference>
<feature type="binding site" evidence="13 15">
    <location>
        <position position="398"/>
    </location>
    <ligand>
        <name>Zn(2+)</name>
        <dbReference type="ChEBI" id="CHEBI:29105"/>
        <note>catalytic</note>
    </ligand>
</feature>
<proteinExistence type="predicted"/>
<organism evidence="17 18">
    <name type="scientific">Laticauda laticaudata</name>
    <name type="common">Blue-ringed sea krait</name>
    <name type="synonym">Blue-lipped sea krait</name>
    <dbReference type="NCBI Taxonomy" id="8630"/>
    <lineage>
        <taxon>Eukaryota</taxon>
        <taxon>Metazoa</taxon>
        <taxon>Chordata</taxon>
        <taxon>Craniata</taxon>
        <taxon>Vertebrata</taxon>
        <taxon>Euteleostomi</taxon>
        <taxon>Lepidosauria</taxon>
        <taxon>Squamata</taxon>
        <taxon>Bifurcata</taxon>
        <taxon>Unidentata</taxon>
        <taxon>Episquamata</taxon>
        <taxon>Toxicofera</taxon>
        <taxon>Serpentes</taxon>
        <taxon>Colubroidea</taxon>
        <taxon>Elapidae</taxon>
        <taxon>Laticaudinae</taxon>
        <taxon>Laticauda</taxon>
    </lineage>
</organism>
<evidence type="ECO:0000313" key="17">
    <source>
        <dbReference type="Ensembl" id="ENSLLTP00000020418.1"/>
    </source>
</evidence>
<dbReference type="PRINTS" id="PR01857">
    <property type="entry name" value="ADAMTSFAMILY"/>
</dbReference>
<feature type="binding site" evidence="13">
    <location>
        <position position="330"/>
    </location>
    <ligand>
        <name>Ca(2+)</name>
        <dbReference type="ChEBI" id="CHEBI:29108"/>
        <label>2</label>
    </ligand>
</feature>
<comment type="caution">
    <text evidence="15">Lacks conserved residue(s) required for the propagation of feature annotation.</text>
</comment>
<comment type="cofactor">
    <cofactor evidence="13">
        <name>Zn(2+)</name>
        <dbReference type="ChEBI" id="CHEBI:29105"/>
    </cofactor>
    <text evidence="13">Binds 1 zinc ion per subunit.</text>
</comment>
<dbReference type="GO" id="GO:0043171">
    <property type="term" value="P:peptide catabolic process"/>
    <property type="evidence" value="ECO:0007669"/>
    <property type="project" value="Ensembl"/>
</dbReference>
<feature type="disulfide bond" evidence="14">
    <location>
        <begin position="554"/>
        <end position="591"/>
    </location>
</feature>
<dbReference type="Pfam" id="PF01421">
    <property type="entry name" value="Reprolysin"/>
    <property type="match status" value="1"/>
</dbReference>
<feature type="disulfide bond" evidence="14">
    <location>
        <begin position="319"/>
        <end position="372"/>
    </location>
</feature>
<dbReference type="InterPro" id="IPR045371">
    <property type="entry name" value="ADAMTS_CR_3"/>
</dbReference>
<evidence type="ECO:0000256" key="9">
    <source>
        <dbReference type="ARBA" id="ARBA00023049"/>
    </source>
</evidence>
<dbReference type="Gene3D" id="2.60.120.830">
    <property type="match status" value="1"/>
</dbReference>
<dbReference type="InterPro" id="IPR041645">
    <property type="entry name" value="ADAMTS_CR_2"/>
</dbReference>
<comment type="subcellular location">
    <subcellularLocation>
        <location evidence="1">Secreted</location>
    </subcellularLocation>
</comment>
<feature type="active site" evidence="12 15">
    <location>
        <position position="389"/>
    </location>
</feature>
<keyword evidence="9" id="KW-0482">Metalloprotease</keyword>
<dbReference type="GO" id="GO:0046872">
    <property type="term" value="F:metal ion binding"/>
    <property type="evidence" value="ECO:0007669"/>
    <property type="project" value="UniProtKB-KW"/>
</dbReference>
<feature type="binding site" evidence="13">
    <location>
        <position position="247"/>
    </location>
    <ligand>
        <name>Ca(2+)</name>
        <dbReference type="ChEBI" id="CHEBI:29108"/>
        <label>2</label>
    </ligand>
</feature>
<dbReference type="FunFam" id="2.20.100.10:FF:000005">
    <property type="entry name" value="ADAM metallopeptidase with thrombospondin type 1 motif 9"/>
    <property type="match status" value="1"/>
</dbReference>
<evidence type="ECO:0000256" key="5">
    <source>
        <dbReference type="ARBA" id="ARBA00022729"/>
    </source>
</evidence>
<feature type="disulfide bond" evidence="14">
    <location>
        <begin position="470"/>
        <end position="495"/>
    </location>
</feature>
<evidence type="ECO:0000256" key="10">
    <source>
        <dbReference type="ARBA" id="ARBA00023157"/>
    </source>
</evidence>
<evidence type="ECO:0000256" key="8">
    <source>
        <dbReference type="ARBA" id="ARBA00022833"/>
    </source>
</evidence>
<keyword evidence="6" id="KW-0677">Repeat</keyword>
<keyword evidence="10 14" id="KW-1015">Disulfide bond</keyword>
<dbReference type="Gene3D" id="2.20.100.10">
    <property type="entry name" value="Thrombospondin type-1 (TSP1) repeat"/>
    <property type="match status" value="3"/>
</dbReference>
<dbReference type="GO" id="GO:0030198">
    <property type="term" value="P:extracellular matrix organization"/>
    <property type="evidence" value="ECO:0007669"/>
    <property type="project" value="InterPro"/>
</dbReference>
<reference evidence="17" key="2">
    <citation type="submission" date="2025-09" db="UniProtKB">
        <authorList>
            <consortium name="Ensembl"/>
        </authorList>
    </citation>
    <scope>IDENTIFICATION</scope>
</reference>
<keyword evidence="5" id="KW-0732">Signal</keyword>
<dbReference type="GO" id="GO:0005615">
    <property type="term" value="C:extracellular space"/>
    <property type="evidence" value="ECO:0007669"/>
    <property type="project" value="Ensembl"/>
</dbReference>
<feature type="binding site" evidence="13">
    <location>
        <position position="247"/>
    </location>
    <ligand>
        <name>Ca(2+)</name>
        <dbReference type="ChEBI" id="CHEBI:29108"/>
        <label>1</label>
    </ligand>
</feature>
<dbReference type="Pfam" id="PF05986">
    <property type="entry name" value="ADAMTS_spacer1"/>
    <property type="match status" value="1"/>
</dbReference>
<feature type="disulfide bond" evidence="14">
    <location>
        <begin position="518"/>
        <end position="529"/>
    </location>
</feature>
<feature type="binding site" evidence="13 15">
    <location>
        <position position="392"/>
    </location>
    <ligand>
        <name>Zn(2+)</name>
        <dbReference type="ChEBI" id="CHEBI:29105"/>
        <note>catalytic</note>
    </ligand>
</feature>
<keyword evidence="8 13" id="KW-0862">Zinc</keyword>
<feature type="disulfide bond" evidence="14">
    <location>
        <begin position="558"/>
        <end position="596"/>
    </location>
</feature>
<dbReference type="Ensembl" id="ENSLLTT00000021173.1">
    <property type="protein sequence ID" value="ENSLLTP00000020418.1"/>
    <property type="gene ID" value="ENSLLTG00000015297.1"/>
</dbReference>
<evidence type="ECO:0000256" key="1">
    <source>
        <dbReference type="ARBA" id="ARBA00004613"/>
    </source>
</evidence>
<evidence type="ECO:0000256" key="11">
    <source>
        <dbReference type="ARBA" id="ARBA00023180"/>
    </source>
</evidence>
<dbReference type="PROSITE" id="PS50215">
    <property type="entry name" value="ADAM_MEPRO"/>
    <property type="match status" value="1"/>
</dbReference>
<dbReference type="PANTHER" id="PTHR13723">
    <property type="entry name" value="ADAMTS A DISINTEGRIN AND METALLOPROTEASE WITH THROMBOSPONDIN MOTIFS PROTEASE"/>
    <property type="match status" value="1"/>
</dbReference>
<feature type="disulfide bond" evidence="14">
    <location>
        <begin position="405"/>
        <end position="428"/>
    </location>
</feature>
<protein>
    <submittedName>
        <fullName evidence="17">ADAM metallopeptidase with thrombospondin type 1 motif 13</fullName>
    </submittedName>
</protein>
<dbReference type="SMART" id="SM00209">
    <property type="entry name" value="TSP1"/>
    <property type="match status" value="7"/>
</dbReference>
<dbReference type="CDD" id="cd04273">
    <property type="entry name" value="ZnMc_ADAMTS_like"/>
    <property type="match status" value="1"/>
</dbReference>
<reference evidence="17" key="1">
    <citation type="submission" date="2025-08" db="UniProtKB">
        <authorList>
            <consortium name="Ensembl"/>
        </authorList>
    </citation>
    <scope>IDENTIFICATION</scope>
</reference>
<feature type="binding site" evidence="13">
    <location>
        <position position="337"/>
    </location>
    <ligand>
        <name>Ca(2+)</name>
        <dbReference type="ChEBI" id="CHEBI:29108"/>
        <label>1</label>
    </ligand>
</feature>
<keyword evidence="7" id="KW-0378">Hydrolase</keyword>
<dbReference type="GO" id="GO:0031012">
    <property type="term" value="C:extracellular matrix"/>
    <property type="evidence" value="ECO:0007669"/>
    <property type="project" value="TreeGrafter"/>
</dbReference>
<keyword evidence="2" id="KW-0964">Secreted</keyword>
<dbReference type="InterPro" id="IPR013273">
    <property type="entry name" value="ADAMTS/ADAMTS-like"/>
</dbReference>
<accession>A0A8C5SLW6</accession>
<dbReference type="Pfam" id="PF19236">
    <property type="entry name" value="ADAMTS_CR_3"/>
    <property type="match status" value="1"/>
</dbReference>
<keyword evidence="18" id="KW-1185">Reference proteome</keyword>
<evidence type="ECO:0000256" key="6">
    <source>
        <dbReference type="ARBA" id="ARBA00022737"/>
    </source>
</evidence>
<evidence type="ECO:0000256" key="3">
    <source>
        <dbReference type="ARBA" id="ARBA00022670"/>
    </source>
</evidence>
<feature type="binding site" evidence="13">
    <location>
        <position position="447"/>
    </location>
    <ligand>
        <name>Ca(2+)</name>
        <dbReference type="ChEBI" id="CHEBI:29108"/>
        <label>1</label>
    </ligand>
</feature>
<keyword evidence="11" id="KW-0325">Glycoprotein</keyword>
<evidence type="ECO:0000256" key="7">
    <source>
        <dbReference type="ARBA" id="ARBA00022801"/>
    </source>
</evidence>
<dbReference type="InterPro" id="IPR001590">
    <property type="entry name" value="Peptidase_M12B"/>
</dbReference>
<evidence type="ECO:0000256" key="4">
    <source>
        <dbReference type="ARBA" id="ARBA00022723"/>
    </source>
</evidence>
<name>A0A8C5SLW6_LATLA</name>
<feature type="domain" description="Peptidase M12B" evidence="16">
    <location>
        <begin position="244"/>
        <end position="449"/>
    </location>
</feature>
<evidence type="ECO:0000256" key="13">
    <source>
        <dbReference type="PIRSR" id="PIRSR613273-2"/>
    </source>
</evidence>
<keyword evidence="3" id="KW-0645">Protease</keyword>
<dbReference type="GO" id="GO:0004222">
    <property type="term" value="F:metalloendopeptidase activity"/>
    <property type="evidence" value="ECO:0007669"/>
    <property type="project" value="InterPro"/>
</dbReference>
<dbReference type="InterPro" id="IPR010294">
    <property type="entry name" value="ADAMTS_spacer1"/>
</dbReference>
<evidence type="ECO:0000313" key="18">
    <source>
        <dbReference type="Proteomes" id="UP000694406"/>
    </source>
</evidence>
<dbReference type="SUPFAM" id="SSF49854">
    <property type="entry name" value="Spermadhesin, CUB domain"/>
    <property type="match status" value="2"/>
</dbReference>
<gene>
    <name evidence="17" type="primary">ADAMTS13</name>
</gene>
<dbReference type="Gene3D" id="3.40.1620.60">
    <property type="match status" value="1"/>
</dbReference>
<evidence type="ECO:0000256" key="14">
    <source>
        <dbReference type="PIRSR" id="PIRSR613273-3"/>
    </source>
</evidence>
<feature type="disulfide bond" evidence="14">
    <location>
        <begin position="569"/>
        <end position="581"/>
    </location>
</feature>
<feature type="binding site" evidence="13">
    <location>
        <position position="447"/>
    </location>
    <ligand>
        <name>Ca(2+)</name>
        <dbReference type="ChEBI" id="CHEBI:29108"/>
        <label>2</label>
    </ligand>
</feature>
<dbReference type="SUPFAM" id="SSF82895">
    <property type="entry name" value="TSP-1 type 1 repeat"/>
    <property type="match status" value="6"/>
</dbReference>
<feature type="binding site" evidence="13">
    <location>
        <position position="330"/>
    </location>
    <ligand>
        <name>Ca(2+)</name>
        <dbReference type="ChEBI" id="CHEBI:29108"/>
        <label>1</label>
    </ligand>
</feature>
<dbReference type="Gene3D" id="3.40.390.10">
    <property type="entry name" value="Collagenase (Catalytic Domain)"/>
    <property type="match status" value="1"/>
</dbReference>
<feature type="binding site" evidence="13 15">
    <location>
        <position position="388"/>
    </location>
    <ligand>
        <name>Zn(2+)</name>
        <dbReference type="ChEBI" id="CHEBI:29105"/>
        <note>catalytic</note>
    </ligand>
</feature>
<dbReference type="SUPFAM" id="SSF55486">
    <property type="entry name" value="Metalloproteases ('zincins'), catalytic domain"/>
    <property type="match status" value="1"/>
</dbReference>
<dbReference type="InterPro" id="IPR000884">
    <property type="entry name" value="TSP1_rpt"/>
</dbReference>
<feature type="disulfide bond" evidence="14">
    <location>
        <begin position="490"/>
        <end position="524"/>
    </location>
</feature>
<evidence type="ECO:0000259" key="16">
    <source>
        <dbReference type="PROSITE" id="PS50215"/>
    </source>
</evidence>
<dbReference type="Pfam" id="PF19030">
    <property type="entry name" value="TSP1_ADAMTS"/>
    <property type="match status" value="4"/>
</dbReference>
<dbReference type="PROSITE" id="PS50092">
    <property type="entry name" value="TSP1"/>
    <property type="match status" value="6"/>
</dbReference>
<dbReference type="InterPro" id="IPR035914">
    <property type="entry name" value="Sperma_CUB_dom_sf"/>
</dbReference>
<dbReference type="PANTHER" id="PTHR13723:SF20">
    <property type="entry name" value="A DISINTEGRIN AND METALLOPROTEINASE WITH THROMBOSPONDIN MOTIFS 13"/>
    <property type="match status" value="1"/>
</dbReference>
<dbReference type="Pfam" id="PF17771">
    <property type="entry name" value="ADAMTS_CR_2"/>
    <property type="match status" value="1"/>
</dbReference>
<sequence>MWGPSTLLPHCCLFAETKRNQHSPPPFRLLSRAASFSSCIMAKSLLILFFTLLLLNVCWPSETHKTFLNSLKAHDVYFYFGTNSSLRVPEFEVVPLTCSCEDGQTSCTAQRCSFQASGDHFAFEFSQEQALFPPFFVSIQRLNSSTSFLWRSRHNCFAGGKPLTPLGAKCRVTYCEGELQGFISVHGKKVHITPVRKQHQHHLEQPLLSRPHIVFSSLWDDSMSAQTNGRVSFRIRRGVEEKVKHLELLVVVGPDVYHFHKEETERYILTNLNIGAELLRDPSLGIQFRIHLIKMIILAESEESIQISTNITSSILSVCKWSLEINPENDLEPYHADLVLYVTKFDLELPDGNKQVRGITSKGGVCSRFWSCIIAEDTGFGLGITIAHEIAHSFGIDHDGEGNRCVADRHVMGSEGGHNSVDLTWSVCSREQLQEFVGTGQASCTDDLPVLKSSLPEAKPGLYFGADEQCKIAFGSGALACTFSYDVDMCQVLSCHTNSANPSSCSRLHVPLLDGTECGINKWCFKGLCSSLEDLSPVSMVHGQWSAWGSFTPCSRSCGGGITSRQRQCNNPRPAFGGQPCQGEALQAEMCHVQPCLKTQMDFMDEQCSATNMKPLYLHQQLPSFYKWVSAAGYAKGDALCQYMCQAAGKNFMVSRGDQFIDGTRCKKSSLADKDSLALCVMGSCRVFGCDGRMDSGKKMDACQICGGDSTSCVNVKGSFTEGKAREYTTFLTLSPNTTSVHVVNRKPLFTHLAVKIQGQYTVAGKGLVSLNVTYPAILEDNRLEYKVFLTEDNLPSLEEIHLAGRVQEETEIQVYRKYGKEYGSATSPDITFSYFRPSEKESHTWTAQLSQCSVTCGTGTLQVRYSCFDQARGEKVDDFYCLKIPKPPSRQETCAVKLCQPHWKKSQLARCSAVCGLGVATWHVTCVQTVDGLESSVDERLCPAGQKPPAFMPCTVDVCPLGWNTESKSRAPEERDQSGNQSVYVWSPLAGKCPVSCGGGWMLLSYVCLAFDTKEEREERLCNPTQKPASRLEICNPEPCPPKWFYKQGACSVTCGEGVMRKVLYCARGAEKEEEEEEILPDAACEDSLRPQEQETCHLEPCPPSWKVAERGPCSSSCGLGVSTQSVSCVRHSGGREVEVAEGQCSEAEKPLSVVPCILRVCPYEWGFTQWTKCSVSCGTGIQRRQDFCLNPQTKTRVSPLLCMHVPKPMMVRTCSTTSCLEQATMKSDLQPGVPTTTQPSTAGLLTTPEVTLHLKRWQDQAFDRPWSKGEDPQKKETKGDIVEETSICGRQWLNPSGFINMTGVQARICTVAIGRPLGEMIAVQVLHSSLNCSAGEILLFSTRTMWRMACKKLKLLMVNTHTNTLIVRQRRLLSGSGVVLHYTSRLAERKYHQACDRQLFGPRGLILNPGPSLDGERQMACRIFIDVAPHLRIAVHAVYVAFQTTANETHSSYISIRDVESLRTTVFHGNRLFYWESIGSRAEIEFNQALANASFRAEYWATK</sequence>
<dbReference type="FunFam" id="2.60.120.830:FF:000003">
    <property type="entry name" value="ADAM metallopeptidase with thrombospondin type 1 motif 13"/>
    <property type="match status" value="1"/>
</dbReference>
<dbReference type="InterPro" id="IPR024079">
    <property type="entry name" value="MetalloPept_cat_dom_sf"/>
</dbReference>
<dbReference type="Pfam" id="PF00090">
    <property type="entry name" value="TSP_1"/>
    <property type="match status" value="2"/>
</dbReference>
<feature type="disulfide bond" evidence="14">
    <location>
        <begin position="366"/>
        <end position="444"/>
    </location>
</feature>